<dbReference type="NCBIfam" id="NF009793">
    <property type="entry name" value="PRK13285.1-1"/>
    <property type="match status" value="1"/>
</dbReference>
<evidence type="ECO:0000313" key="5">
    <source>
        <dbReference type="EMBL" id="MFC5464684.1"/>
    </source>
</evidence>
<accession>A0ABW0LFX2</accession>
<comment type="subcellular location">
    <subcellularLocation>
        <location evidence="4">Cytoplasm</location>
    </subcellularLocation>
</comment>
<comment type="subunit">
    <text evidence="4">Interacts with translational regulator CsrA and flagellin(s).</text>
</comment>
<reference evidence="6" key="1">
    <citation type="journal article" date="2019" name="Int. J. Syst. Evol. Microbiol.">
        <title>The Global Catalogue of Microorganisms (GCM) 10K type strain sequencing project: providing services to taxonomists for standard genome sequencing and annotation.</title>
        <authorList>
            <consortium name="The Broad Institute Genomics Platform"/>
            <consortium name="The Broad Institute Genome Sequencing Center for Infectious Disease"/>
            <person name="Wu L."/>
            <person name="Ma J."/>
        </authorList>
    </citation>
    <scope>NUCLEOTIDE SEQUENCE [LARGE SCALE GENOMIC DNA]</scope>
    <source>
        <strain evidence="6">CGMCC 1.12237</strain>
    </source>
</reference>
<keyword evidence="2 4" id="KW-1005">Bacterial flagellum biogenesis</keyword>
<name>A0ABW0LFX2_9BACI</name>
<dbReference type="Gene3D" id="2.30.290.10">
    <property type="entry name" value="BH3618-like"/>
    <property type="match status" value="1"/>
</dbReference>
<proteinExistence type="inferred from homology"/>
<keyword evidence="5" id="KW-0966">Cell projection</keyword>
<protein>
    <recommendedName>
        <fullName evidence="4">Flagellar assembly factor FliW</fullName>
    </recommendedName>
</protein>
<comment type="caution">
    <text evidence="5">The sequence shown here is derived from an EMBL/GenBank/DDBJ whole genome shotgun (WGS) entry which is preliminary data.</text>
</comment>
<keyword evidence="3 4" id="KW-0810">Translation regulation</keyword>
<keyword evidence="5" id="KW-0282">Flagellum</keyword>
<evidence type="ECO:0000256" key="4">
    <source>
        <dbReference type="HAMAP-Rule" id="MF_01185"/>
    </source>
</evidence>
<dbReference type="SUPFAM" id="SSF141457">
    <property type="entry name" value="BH3618-like"/>
    <property type="match status" value="1"/>
</dbReference>
<organism evidence="5 6">
    <name type="scientific">Lederbergia graminis</name>
    <dbReference type="NCBI Taxonomy" id="735518"/>
    <lineage>
        <taxon>Bacteria</taxon>
        <taxon>Bacillati</taxon>
        <taxon>Bacillota</taxon>
        <taxon>Bacilli</taxon>
        <taxon>Bacillales</taxon>
        <taxon>Bacillaceae</taxon>
        <taxon>Lederbergia</taxon>
    </lineage>
</organism>
<comment type="function">
    <text evidence="4">Acts as an anti-CsrA protein, binds CsrA and prevents it from repressing translation of its target genes, one of which is flagellin. Binds to flagellin and participates in the assembly of the flagellum.</text>
</comment>
<evidence type="ECO:0000313" key="6">
    <source>
        <dbReference type="Proteomes" id="UP001596147"/>
    </source>
</evidence>
<keyword evidence="4" id="KW-0143">Chaperone</keyword>
<dbReference type="PANTHER" id="PTHR39190">
    <property type="entry name" value="FLAGELLAR ASSEMBLY FACTOR FLIW"/>
    <property type="match status" value="1"/>
</dbReference>
<comment type="similarity">
    <text evidence="4">Belongs to the FliW family.</text>
</comment>
<dbReference type="InterPro" id="IPR003775">
    <property type="entry name" value="Flagellar_assembly_factor_FliW"/>
</dbReference>
<keyword evidence="5" id="KW-0969">Cilium</keyword>
<sequence>MKIKTKYHGEVEIAEDTIIIFEKGIPGFPDETKFTLLPLPDLTNMSVMQSVTTPALAFVVADPYTLFSPYEFALDDNTVEELEVVSPEDVSALVILTVQDPFEKSTANLQAPIVMNIKKNKGKQVILNDEKYKTKQPLFGQPVKG</sequence>
<evidence type="ECO:0000256" key="1">
    <source>
        <dbReference type="ARBA" id="ARBA00022490"/>
    </source>
</evidence>
<dbReference type="Pfam" id="PF02623">
    <property type="entry name" value="FliW"/>
    <property type="match status" value="1"/>
</dbReference>
<evidence type="ECO:0000256" key="3">
    <source>
        <dbReference type="ARBA" id="ARBA00022845"/>
    </source>
</evidence>
<keyword evidence="1 4" id="KW-0963">Cytoplasm</keyword>
<keyword evidence="6" id="KW-1185">Reference proteome</keyword>
<dbReference type="RefSeq" id="WP_382349899.1">
    <property type="nucleotide sequence ID" value="NZ_JBHSMC010000010.1"/>
</dbReference>
<dbReference type="HAMAP" id="MF_01185">
    <property type="entry name" value="FliW"/>
    <property type="match status" value="1"/>
</dbReference>
<gene>
    <name evidence="4 5" type="primary">fliW</name>
    <name evidence="5" type="ORF">ACFPM4_07950</name>
</gene>
<dbReference type="PANTHER" id="PTHR39190:SF1">
    <property type="entry name" value="FLAGELLAR ASSEMBLY FACTOR FLIW"/>
    <property type="match status" value="1"/>
</dbReference>
<dbReference type="InterPro" id="IPR024046">
    <property type="entry name" value="Flagellar_assmbl_FliW_dom_sf"/>
</dbReference>
<dbReference type="Proteomes" id="UP001596147">
    <property type="component" value="Unassembled WGS sequence"/>
</dbReference>
<dbReference type="EMBL" id="JBHSMC010000010">
    <property type="protein sequence ID" value="MFC5464684.1"/>
    <property type="molecule type" value="Genomic_DNA"/>
</dbReference>
<evidence type="ECO:0000256" key="2">
    <source>
        <dbReference type="ARBA" id="ARBA00022795"/>
    </source>
</evidence>